<sequence length="79" mass="7609">MPAQGKHRRSQSTSLRRGLVAVTAGGAVLALPVIGATSAFAAPAPAAPQQAVAPASVSAQVNSAVQAAPAQHSVAAGET</sequence>
<dbReference type="AlphaFoldDB" id="A0A6G3WMA7"/>
<organism evidence="2">
    <name type="scientific">Streptomyces sp. SID7499</name>
    <dbReference type="NCBI Taxonomy" id="2706086"/>
    <lineage>
        <taxon>Bacteria</taxon>
        <taxon>Bacillati</taxon>
        <taxon>Actinomycetota</taxon>
        <taxon>Actinomycetes</taxon>
        <taxon>Kitasatosporales</taxon>
        <taxon>Streptomycetaceae</taxon>
        <taxon>Streptomyces</taxon>
    </lineage>
</organism>
<feature type="chain" id="PRO_5026126707" evidence="1">
    <location>
        <begin position="42"/>
        <end position="79"/>
    </location>
</feature>
<protein>
    <submittedName>
        <fullName evidence="2">Peptidoglycan-binding protein</fullName>
    </submittedName>
</protein>
<keyword evidence="1" id="KW-0732">Signal</keyword>
<name>A0A6G3WMA7_9ACTN</name>
<feature type="non-terminal residue" evidence="2">
    <location>
        <position position="79"/>
    </location>
</feature>
<gene>
    <name evidence="2" type="ORF">G3M58_09165</name>
</gene>
<reference evidence="2" key="1">
    <citation type="submission" date="2020-01" db="EMBL/GenBank/DDBJ databases">
        <title>Insect and environment-associated Actinomycetes.</title>
        <authorList>
            <person name="Currrie C."/>
            <person name="Chevrette M."/>
            <person name="Carlson C."/>
            <person name="Stubbendieck R."/>
            <person name="Wendt-Pienkowski E."/>
        </authorList>
    </citation>
    <scope>NUCLEOTIDE SEQUENCE</scope>
    <source>
        <strain evidence="2">SID7499</strain>
    </source>
</reference>
<accession>A0A6G3WMA7</accession>
<dbReference type="EMBL" id="JAAGMN010001031">
    <property type="protein sequence ID" value="NEE06611.1"/>
    <property type="molecule type" value="Genomic_DNA"/>
</dbReference>
<feature type="signal peptide" evidence="1">
    <location>
        <begin position="1"/>
        <end position="41"/>
    </location>
</feature>
<evidence type="ECO:0000256" key="1">
    <source>
        <dbReference type="SAM" id="SignalP"/>
    </source>
</evidence>
<evidence type="ECO:0000313" key="2">
    <source>
        <dbReference type="EMBL" id="NEE06611.1"/>
    </source>
</evidence>
<comment type="caution">
    <text evidence="2">The sequence shown here is derived from an EMBL/GenBank/DDBJ whole genome shotgun (WGS) entry which is preliminary data.</text>
</comment>
<proteinExistence type="predicted"/>